<organism evidence="2 3">
    <name type="scientific">Streptomyces coryli</name>
    <dbReference type="NCBI Taxonomy" id="1128680"/>
    <lineage>
        <taxon>Bacteria</taxon>
        <taxon>Bacillati</taxon>
        <taxon>Actinomycetota</taxon>
        <taxon>Actinomycetes</taxon>
        <taxon>Kitasatosporales</taxon>
        <taxon>Streptomycetaceae</taxon>
        <taxon>Streptomyces</taxon>
    </lineage>
</organism>
<protein>
    <submittedName>
        <fullName evidence="2">VOC family protein</fullName>
    </submittedName>
</protein>
<keyword evidence="3" id="KW-1185">Reference proteome</keyword>
<evidence type="ECO:0000313" key="2">
    <source>
        <dbReference type="EMBL" id="NGN66721.1"/>
    </source>
</evidence>
<feature type="domain" description="VOC" evidence="1">
    <location>
        <begin position="135"/>
        <end position="248"/>
    </location>
</feature>
<dbReference type="Pfam" id="PF22677">
    <property type="entry name" value="Ble-like_N"/>
    <property type="match status" value="1"/>
</dbReference>
<proteinExistence type="predicted"/>
<evidence type="ECO:0000313" key="3">
    <source>
        <dbReference type="Proteomes" id="UP000481583"/>
    </source>
</evidence>
<comment type="caution">
    <text evidence="2">The sequence shown here is derived from an EMBL/GenBank/DDBJ whole genome shotgun (WGS) entry which is preliminary data.</text>
</comment>
<dbReference type="InterPro" id="IPR052164">
    <property type="entry name" value="Anthracycline_SecMetBiosynth"/>
</dbReference>
<dbReference type="PANTHER" id="PTHR33993">
    <property type="entry name" value="GLYOXALASE-RELATED"/>
    <property type="match status" value="1"/>
</dbReference>
<dbReference type="AlphaFoldDB" id="A0A6G4U699"/>
<feature type="domain" description="VOC" evidence="1">
    <location>
        <begin position="10"/>
        <end position="124"/>
    </location>
</feature>
<dbReference type="Proteomes" id="UP000481583">
    <property type="component" value="Unassembled WGS sequence"/>
</dbReference>
<name>A0A6G4U699_9ACTN</name>
<sequence length="257" mass="27311">MTPHPRTPGMPCWASLMVHDLEATQDFYSALFGWEFRPGPQQLGPYVRALLDDREVAGIGVLATDRHLRLAWTTYLATDDADATADRVRYCGGTVAVGPLDAEDAGRLAVCSDTAGAVFGIWQAGRHEGAQRHGTPGSTVWNDLLTAETPAAAAAKFYENVFGYAARETGPDQITLEVEGHPVAAICGGDGHETPHWMTYFGAADVDAAAKLVIELGGRVRRGPYDGDYGRAVEVADPEGAVFTMIAAGTDTETTTG</sequence>
<dbReference type="InterPro" id="IPR053863">
    <property type="entry name" value="Glyoxy/Ble-like_N"/>
</dbReference>
<dbReference type="InterPro" id="IPR037523">
    <property type="entry name" value="VOC_core"/>
</dbReference>
<dbReference type="PROSITE" id="PS51819">
    <property type="entry name" value="VOC"/>
    <property type="match status" value="2"/>
</dbReference>
<dbReference type="EMBL" id="JAAKZV010000107">
    <property type="protein sequence ID" value="NGN66721.1"/>
    <property type="molecule type" value="Genomic_DNA"/>
</dbReference>
<evidence type="ECO:0000259" key="1">
    <source>
        <dbReference type="PROSITE" id="PS51819"/>
    </source>
</evidence>
<reference evidence="2 3" key="1">
    <citation type="submission" date="2020-02" db="EMBL/GenBank/DDBJ databases">
        <title>Whole-genome analyses of novel actinobacteria.</title>
        <authorList>
            <person name="Sahin N."/>
        </authorList>
    </citation>
    <scope>NUCLEOTIDE SEQUENCE [LARGE SCALE GENOMIC DNA]</scope>
    <source>
        <strain evidence="2 3">A7024</strain>
    </source>
</reference>
<dbReference type="SUPFAM" id="SSF54593">
    <property type="entry name" value="Glyoxalase/Bleomycin resistance protein/Dihydroxybiphenyl dioxygenase"/>
    <property type="match status" value="2"/>
</dbReference>
<dbReference type="Gene3D" id="3.10.180.10">
    <property type="entry name" value="2,3-Dihydroxybiphenyl 1,2-Dioxygenase, domain 1"/>
    <property type="match status" value="2"/>
</dbReference>
<dbReference type="InterPro" id="IPR041581">
    <property type="entry name" value="Glyoxalase_6"/>
</dbReference>
<accession>A0A6G4U699</accession>
<dbReference type="Pfam" id="PF18029">
    <property type="entry name" value="Glyoxalase_6"/>
    <property type="match status" value="1"/>
</dbReference>
<dbReference type="InterPro" id="IPR029068">
    <property type="entry name" value="Glyas_Bleomycin-R_OHBP_Dase"/>
</dbReference>
<gene>
    <name evidence="2" type="ORF">G5C51_22805</name>
</gene>
<dbReference type="PANTHER" id="PTHR33993:SF10">
    <property type="entry name" value="CONSERVED PROTEIN"/>
    <property type="match status" value="1"/>
</dbReference>
<dbReference type="CDD" id="cd07247">
    <property type="entry name" value="SgaA_N_like"/>
    <property type="match status" value="1"/>
</dbReference>